<keyword evidence="3 9" id="KW-0479">Metal-binding</keyword>
<dbReference type="FunCoup" id="A0A6J2Y762">
    <property type="interactions" value="1374"/>
</dbReference>
<keyword evidence="7 9" id="KW-0342">GTP-binding</keyword>
<comment type="subcellular location">
    <subcellularLocation>
        <location evidence="9">Cytoplasm</location>
    </subcellularLocation>
</comment>
<comment type="similarity">
    <text evidence="9 11">Belongs to the adenylosuccinate synthetase family.</text>
</comment>
<dbReference type="HAMAP" id="MF_00011">
    <property type="entry name" value="Adenylosucc_synth"/>
    <property type="match status" value="1"/>
</dbReference>
<feature type="binding site" evidence="9">
    <location>
        <position position="254"/>
    </location>
    <ligand>
        <name>IMP</name>
        <dbReference type="ChEBI" id="CHEBI:58053"/>
    </ligand>
</feature>
<dbReference type="PANTHER" id="PTHR11846">
    <property type="entry name" value="ADENYLOSUCCINATE SYNTHETASE"/>
    <property type="match status" value="1"/>
</dbReference>
<evidence type="ECO:0000256" key="7">
    <source>
        <dbReference type="ARBA" id="ARBA00023134"/>
    </source>
</evidence>
<dbReference type="Gene3D" id="3.40.440.10">
    <property type="entry name" value="Adenylosuccinate Synthetase, subunit A, domain 1"/>
    <property type="match status" value="1"/>
</dbReference>
<feature type="binding site" evidence="9">
    <location>
        <begin position="53"/>
        <end position="56"/>
    </location>
    <ligand>
        <name>IMP</name>
        <dbReference type="ChEBI" id="CHEBI:58053"/>
    </ligand>
</feature>
<feature type="binding site" evidence="9">
    <location>
        <begin position="27"/>
        <end position="33"/>
    </location>
    <ligand>
        <name>GTP</name>
        <dbReference type="ChEBI" id="CHEBI:37565"/>
    </ligand>
</feature>
<feature type="active site" evidence="10">
    <location>
        <position position="158"/>
    </location>
</feature>
<dbReference type="InterPro" id="IPR027417">
    <property type="entry name" value="P-loop_NTPase"/>
</dbReference>
<dbReference type="GO" id="GO:0000287">
    <property type="term" value="F:magnesium ion binding"/>
    <property type="evidence" value="ECO:0007669"/>
    <property type="project" value="UniProtKB-UniRule"/>
</dbReference>
<sequence length="440" mass="48542">MAESPRKKARTEPQKSDVTVVLGAQWGDEGKGKVVDLLASSVDVVCRCQGGNNAGHTVVVDGVEFDFHLLPSGIIQQNAKSVIGNGVVIHLPQFFDEIEKNEKKGLRNWEDRLIISDRAHLVFDFHQAVDGLQEQENHQKGQGLGTTKKGIGPTYSSKATRNGIRVGDLLGDFEKFREKFTALVGMYSRMFPSLHVDIDDELARYEKYASKIKPLVYDTVSFLDKAIREGSKVLVEGANAAMLDIDFGTYPYVTSSNCTVGGVCTGLGISPMKITEVIGVVKAYTTRVGDGPFPTELKDNIGDLMQERGAEIGVTTKRKRRCGWLDVFLLQYTNKINGYTALCVTKLDILDTLKEVKLAVGYRLNGKKINYMPSTASDLSKVECEYLTMPGWLSSTEDARDFADLPDNAKNYINKIEECVGVPIKWIGVGKGRESIIKIN</sequence>
<feature type="binding site" evidence="9">
    <location>
        <position position="147"/>
    </location>
    <ligand>
        <name>IMP</name>
        <dbReference type="ChEBI" id="CHEBI:58053"/>
    </ligand>
</feature>
<dbReference type="InterPro" id="IPR001114">
    <property type="entry name" value="Adenylosuccinate_synthetase"/>
</dbReference>
<feature type="binding site" evidence="9">
    <location>
        <begin position="314"/>
        <end position="320"/>
    </location>
    <ligand>
        <name>substrate</name>
    </ligand>
</feature>
<dbReference type="RefSeq" id="XP_030759457.1">
    <property type="nucleotide sequence ID" value="XM_030903597.1"/>
</dbReference>
<evidence type="ECO:0000256" key="8">
    <source>
        <dbReference type="ARBA" id="ARBA00050432"/>
    </source>
</evidence>
<dbReference type="GO" id="GO:0005525">
    <property type="term" value="F:GTP binding"/>
    <property type="evidence" value="ECO:0007669"/>
    <property type="project" value="UniProtKB-UniRule"/>
</dbReference>
<dbReference type="UniPathway" id="UPA00075">
    <property type="reaction ID" value="UER00335"/>
</dbReference>
<dbReference type="NCBIfam" id="NF002223">
    <property type="entry name" value="PRK01117.1"/>
    <property type="match status" value="1"/>
</dbReference>
<dbReference type="GO" id="GO:0044208">
    <property type="term" value="P:'de novo' AMP biosynthetic process"/>
    <property type="evidence" value="ECO:0007669"/>
    <property type="project" value="UniProtKB-UniRule"/>
</dbReference>
<dbReference type="FunFam" id="1.10.300.10:FF:000002">
    <property type="entry name" value="Adenylosuccinate synthetase, chloroplastic"/>
    <property type="match status" value="1"/>
</dbReference>
<feature type="binding site" evidence="9">
    <location>
        <position position="320"/>
    </location>
    <ligand>
        <name>GTP</name>
        <dbReference type="ChEBI" id="CHEBI:37565"/>
    </ligand>
</feature>
<dbReference type="KEGG" id="soy:115884885"/>
<keyword evidence="6 9" id="KW-0460">Magnesium</keyword>
<keyword evidence="12" id="KW-1185">Reference proteome</keyword>
<keyword evidence="9" id="KW-0963">Cytoplasm</keyword>
<feature type="binding site" evidence="9">
    <location>
        <begin position="28"/>
        <end position="31"/>
    </location>
    <ligand>
        <name>IMP</name>
        <dbReference type="ChEBI" id="CHEBI:58053"/>
    </ligand>
</feature>
<dbReference type="GO" id="GO:0005737">
    <property type="term" value="C:cytoplasm"/>
    <property type="evidence" value="ECO:0007669"/>
    <property type="project" value="UniProtKB-SubCell"/>
</dbReference>
<keyword evidence="2 9" id="KW-0436">Ligase</keyword>
<accession>A0A6J2Y762</accession>
<feature type="binding site" evidence="9">
    <location>
        <position position="318"/>
    </location>
    <ligand>
        <name>IMP</name>
        <dbReference type="ChEBI" id="CHEBI:58053"/>
    </ligand>
</feature>
<keyword evidence="5 9" id="KW-0658">Purine biosynthesis</keyword>
<dbReference type="InterPro" id="IPR033128">
    <property type="entry name" value="Adenylosuccin_syn_Lys_AS"/>
</dbReference>
<dbReference type="PANTHER" id="PTHR11846:SF0">
    <property type="entry name" value="ADENYLOSUCCINATE SYNTHETASE"/>
    <property type="match status" value="1"/>
</dbReference>
<dbReference type="PROSITE" id="PS00513">
    <property type="entry name" value="ADENYLOSUCCIN_SYN_2"/>
    <property type="match status" value="1"/>
</dbReference>
<dbReference type="InterPro" id="IPR042110">
    <property type="entry name" value="Adenylosuccinate_synth_dom2"/>
</dbReference>
<protein>
    <recommendedName>
        <fullName evidence="9 11">Adenylosuccinate synthetase</fullName>
        <shortName evidence="9">AMPSase</shortName>
        <shortName evidence="9">AdSS</shortName>
        <ecNumber evidence="9 11">6.3.4.4</ecNumber>
    </recommendedName>
    <alternativeName>
        <fullName evidence="9">IMP--aspartate ligase</fullName>
    </alternativeName>
</protein>
<dbReference type="InParanoid" id="A0A6J2Y762"/>
<evidence type="ECO:0000313" key="12">
    <source>
        <dbReference type="Proteomes" id="UP000504635"/>
    </source>
</evidence>
<dbReference type="GO" id="GO:0046040">
    <property type="term" value="P:IMP metabolic process"/>
    <property type="evidence" value="ECO:0007669"/>
    <property type="project" value="TreeGrafter"/>
</dbReference>
<evidence type="ECO:0000256" key="11">
    <source>
        <dbReference type="RuleBase" id="RU000520"/>
    </source>
</evidence>
<evidence type="ECO:0000256" key="10">
    <source>
        <dbReference type="PROSITE-ProRule" id="PRU10134"/>
    </source>
</evidence>
<dbReference type="GO" id="GO:0004019">
    <property type="term" value="F:adenylosuccinate synthase activity"/>
    <property type="evidence" value="ECO:0007669"/>
    <property type="project" value="UniProtKB-UniRule"/>
</dbReference>
<feature type="binding site" evidence="9">
    <location>
        <begin position="346"/>
        <end position="348"/>
    </location>
    <ligand>
        <name>GTP</name>
        <dbReference type="ChEBI" id="CHEBI:37565"/>
    </ligand>
</feature>
<dbReference type="SMART" id="SM00788">
    <property type="entry name" value="Adenylsucc_synt"/>
    <property type="match status" value="1"/>
</dbReference>
<comment type="function">
    <text evidence="9">Plays an important role in the de novo pathway and in the salvage pathway of purine nucleotide biosynthesis. Catalyzes the first commited step in the biosynthesis of AMP from IMP.</text>
</comment>
<feature type="binding site" evidence="9">
    <location>
        <position position="239"/>
    </location>
    <ligand>
        <name>IMP</name>
        <dbReference type="ChEBI" id="CHEBI:58053"/>
    </ligand>
</feature>
<feature type="binding site" evidence="9">
    <location>
        <begin position="428"/>
        <end position="430"/>
    </location>
    <ligand>
        <name>GTP</name>
        <dbReference type="ChEBI" id="CHEBI:37565"/>
    </ligand>
</feature>
<evidence type="ECO:0000256" key="2">
    <source>
        <dbReference type="ARBA" id="ARBA00022598"/>
    </source>
</evidence>
<feature type="binding site" evidence="9">
    <location>
        <begin position="55"/>
        <end position="57"/>
    </location>
    <ligand>
        <name>GTP</name>
        <dbReference type="ChEBI" id="CHEBI:37565"/>
    </ligand>
</feature>
<evidence type="ECO:0000256" key="5">
    <source>
        <dbReference type="ARBA" id="ARBA00022755"/>
    </source>
</evidence>
<feature type="binding site" evidence="9">
    <location>
        <position position="161"/>
    </location>
    <ligand>
        <name>IMP</name>
        <dbReference type="ChEBI" id="CHEBI:58053"/>
        <note>ligand shared between dimeric partners</note>
    </ligand>
</feature>
<gene>
    <name evidence="13" type="primary">LOC115884885</name>
</gene>
<keyword evidence="4 9" id="KW-0547">Nucleotide-binding</keyword>
<comment type="function">
    <text evidence="11">Plays an important role in the de novo pathway of purine nucleotide biosynthesis.</text>
</comment>
<dbReference type="PROSITE" id="PS01266">
    <property type="entry name" value="ADENYLOSUCCIN_SYN_1"/>
    <property type="match status" value="1"/>
</dbReference>
<dbReference type="InterPro" id="IPR018220">
    <property type="entry name" value="Adenylosuccin_syn_GTP-bd"/>
</dbReference>
<dbReference type="CDD" id="cd03108">
    <property type="entry name" value="AdSS"/>
    <property type="match status" value="1"/>
</dbReference>
<dbReference type="Gene3D" id="1.10.300.10">
    <property type="entry name" value="Adenylosuccinate Synthetase, subunit A, domain 2"/>
    <property type="match status" value="1"/>
</dbReference>
<evidence type="ECO:0000313" key="13">
    <source>
        <dbReference type="RefSeq" id="XP_030759457.1"/>
    </source>
</evidence>
<dbReference type="Proteomes" id="UP000504635">
    <property type="component" value="Unplaced"/>
</dbReference>
<evidence type="ECO:0000256" key="3">
    <source>
        <dbReference type="ARBA" id="ARBA00022723"/>
    </source>
</evidence>
<feature type="binding site" evidence="9">
    <location>
        <position position="55"/>
    </location>
    <ligand>
        <name>Mg(2+)</name>
        <dbReference type="ChEBI" id="CHEBI:18420"/>
    </ligand>
</feature>
<name>A0A6J2Y762_SITOR</name>
<organism evidence="12 13">
    <name type="scientific">Sitophilus oryzae</name>
    <name type="common">Rice weevil</name>
    <name type="synonym">Curculio oryzae</name>
    <dbReference type="NCBI Taxonomy" id="7048"/>
    <lineage>
        <taxon>Eukaryota</taxon>
        <taxon>Metazoa</taxon>
        <taxon>Ecdysozoa</taxon>
        <taxon>Arthropoda</taxon>
        <taxon>Hexapoda</taxon>
        <taxon>Insecta</taxon>
        <taxon>Pterygota</taxon>
        <taxon>Neoptera</taxon>
        <taxon>Endopterygota</taxon>
        <taxon>Coleoptera</taxon>
        <taxon>Polyphaga</taxon>
        <taxon>Cucujiformia</taxon>
        <taxon>Curculionidae</taxon>
        <taxon>Dryophthorinae</taxon>
        <taxon>Sitophilus</taxon>
    </lineage>
</organism>
<evidence type="ECO:0000256" key="4">
    <source>
        <dbReference type="ARBA" id="ARBA00022741"/>
    </source>
</evidence>
<dbReference type="InterPro" id="IPR042111">
    <property type="entry name" value="Adenylosuccinate_synth_dom3"/>
</dbReference>
<dbReference type="Pfam" id="PF00709">
    <property type="entry name" value="Adenylsucc_synt"/>
    <property type="match status" value="1"/>
</dbReference>
<dbReference type="EC" id="6.3.4.4" evidence="9 11"/>
<dbReference type="InterPro" id="IPR042109">
    <property type="entry name" value="Adenylosuccinate_synth_dom1"/>
</dbReference>
<feature type="active site" description="Proton donor" evidence="9">
    <location>
        <position position="56"/>
    </location>
</feature>
<evidence type="ECO:0000256" key="1">
    <source>
        <dbReference type="ARBA" id="ARBA00011738"/>
    </source>
</evidence>
<dbReference type="AlphaFoldDB" id="A0A6J2Y762"/>
<comment type="catalytic activity">
    <reaction evidence="8 9 11">
        <text>IMP + L-aspartate + GTP = N(6)-(1,2-dicarboxyethyl)-AMP + GDP + phosphate + 2 H(+)</text>
        <dbReference type="Rhea" id="RHEA:15753"/>
        <dbReference type="ChEBI" id="CHEBI:15378"/>
        <dbReference type="ChEBI" id="CHEBI:29991"/>
        <dbReference type="ChEBI" id="CHEBI:37565"/>
        <dbReference type="ChEBI" id="CHEBI:43474"/>
        <dbReference type="ChEBI" id="CHEBI:57567"/>
        <dbReference type="ChEBI" id="CHEBI:58053"/>
        <dbReference type="ChEBI" id="CHEBI:58189"/>
        <dbReference type="EC" id="6.3.4.4"/>
    </reaction>
</comment>
<comment type="cofactor">
    <cofactor evidence="9">
        <name>Mg(2+)</name>
        <dbReference type="ChEBI" id="CHEBI:18420"/>
    </cofactor>
    <text evidence="9">Binds 1 Mg(2+) ion per subunit.</text>
</comment>
<comment type="subunit">
    <text evidence="1 9">Homodimer.</text>
</comment>
<feature type="active site" description="Proton acceptor" evidence="9">
    <location>
        <position position="28"/>
    </location>
</feature>
<dbReference type="OrthoDB" id="10265645at2759"/>
<evidence type="ECO:0000256" key="9">
    <source>
        <dbReference type="HAMAP-Rule" id="MF_03125"/>
    </source>
</evidence>
<feature type="binding site" evidence="9">
    <location>
        <position position="28"/>
    </location>
    <ligand>
        <name>Mg(2+)</name>
        <dbReference type="ChEBI" id="CHEBI:18420"/>
    </ligand>
</feature>
<dbReference type="FunFam" id="3.90.170.10:FF:000001">
    <property type="entry name" value="Adenylosuccinate synthetase"/>
    <property type="match status" value="1"/>
</dbReference>
<dbReference type="Gene3D" id="3.90.170.10">
    <property type="entry name" value="Adenylosuccinate Synthetase, subunit A, domain 3"/>
    <property type="match status" value="1"/>
</dbReference>
<dbReference type="NCBIfam" id="TIGR00184">
    <property type="entry name" value="purA"/>
    <property type="match status" value="1"/>
</dbReference>
<comment type="pathway">
    <text evidence="9 11">Purine metabolism; AMP biosynthesis via de novo pathway; AMP from IMP: step 1/2.</text>
</comment>
<dbReference type="GeneID" id="115884885"/>
<proteinExistence type="inferred from homology"/>
<reference evidence="13" key="1">
    <citation type="submission" date="2025-08" db="UniProtKB">
        <authorList>
            <consortium name="RefSeq"/>
        </authorList>
    </citation>
    <scope>IDENTIFICATION</scope>
    <source>
        <tissue evidence="13">Gonads</tissue>
    </source>
</reference>
<evidence type="ECO:0000256" key="6">
    <source>
        <dbReference type="ARBA" id="ARBA00022842"/>
    </source>
</evidence>
<dbReference type="SUPFAM" id="SSF52540">
    <property type="entry name" value="P-loop containing nucleoside triphosphate hydrolases"/>
    <property type="match status" value="1"/>
</dbReference>